<dbReference type="PANTHER" id="PTHR11373:SF4">
    <property type="entry name" value="DEOXYNUCLEOSIDE TRIPHOSPHATE TRIPHOSPHOHYDROLASE SAMHD1"/>
    <property type="match status" value="1"/>
</dbReference>
<dbReference type="GO" id="GO:0005634">
    <property type="term" value="C:nucleus"/>
    <property type="evidence" value="ECO:0007669"/>
    <property type="project" value="TreeGrafter"/>
</dbReference>
<keyword evidence="2" id="KW-1185">Reference proteome</keyword>
<comment type="caution">
    <text evidence="1">The sequence shown here is derived from an EMBL/GenBank/DDBJ whole genome shotgun (WGS) entry which is preliminary data.</text>
</comment>
<dbReference type="AlphaFoldDB" id="A0A444Y5R2"/>
<dbReference type="InterPro" id="IPR050135">
    <property type="entry name" value="dGTPase-like"/>
</dbReference>
<evidence type="ECO:0000313" key="1">
    <source>
        <dbReference type="EMBL" id="RYQ97255.1"/>
    </source>
</evidence>
<reference evidence="1 2" key="1">
    <citation type="submission" date="2019-01" db="EMBL/GenBank/DDBJ databases">
        <title>Sequencing of cultivated peanut Arachis hypogaea provides insights into genome evolution and oil improvement.</title>
        <authorList>
            <person name="Chen X."/>
        </authorList>
    </citation>
    <scope>NUCLEOTIDE SEQUENCE [LARGE SCALE GENOMIC DNA]</scope>
    <source>
        <strain evidence="2">cv. Fuhuasheng</strain>
        <tissue evidence="1">Leaves</tissue>
    </source>
</reference>
<sequence length="65" mass="7717">MARISMVDSFVFRMASQCQLCQWLEFDYIVHDCRACGLGCNFQPERLMETMQVIDNEIRYRAKDC</sequence>
<dbReference type="PANTHER" id="PTHR11373">
    <property type="entry name" value="DEOXYNUCLEOSIDE TRIPHOSPHATE TRIPHOSPHOHYDROLASE"/>
    <property type="match status" value="1"/>
</dbReference>
<evidence type="ECO:0000313" key="2">
    <source>
        <dbReference type="Proteomes" id="UP000289738"/>
    </source>
</evidence>
<organism evidence="1 2">
    <name type="scientific">Arachis hypogaea</name>
    <name type="common">Peanut</name>
    <dbReference type="NCBI Taxonomy" id="3818"/>
    <lineage>
        <taxon>Eukaryota</taxon>
        <taxon>Viridiplantae</taxon>
        <taxon>Streptophyta</taxon>
        <taxon>Embryophyta</taxon>
        <taxon>Tracheophyta</taxon>
        <taxon>Spermatophyta</taxon>
        <taxon>Magnoliopsida</taxon>
        <taxon>eudicotyledons</taxon>
        <taxon>Gunneridae</taxon>
        <taxon>Pentapetalae</taxon>
        <taxon>rosids</taxon>
        <taxon>fabids</taxon>
        <taxon>Fabales</taxon>
        <taxon>Fabaceae</taxon>
        <taxon>Papilionoideae</taxon>
        <taxon>50 kb inversion clade</taxon>
        <taxon>dalbergioids sensu lato</taxon>
        <taxon>Dalbergieae</taxon>
        <taxon>Pterocarpus clade</taxon>
        <taxon>Arachis</taxon>
    </lineage>
</organism>
<dbReference type="GO" id="GO:0006203">
    <property type="term" value="P:dGTP catabolic process"/>
    <property type="evidence" value="ECO:0007669"/>
    <property type="project" value="TreeGrafter"/>
</dbReference>
<dbReference type="Gene3D" id="1.10.3210.10">
    <property type="entry name" value="Hypothetical protein af1432"/>
    <property type="match status" value="1"/>
</dbReference>
<dbReference type="EMBL" id="SDMP01000018">
    <property type="protein sequence ID" value="RYQ97255.1"/>
    <property type="molecule type" value="Genomic_DNA"/>
</dbReference>
<gene>
    <name evidence="1" type="ORF">Ahy_B08g093281</name>
</gene>
<accession>A0A444Y5R2</accession>
<dbReference type="Proteomes" id="UP000289738">
    <property type="component" value="Chromosome B08"/>
</dbReference>
<proteinExistence type="predicted"/>
<name>A0A444Y5R2_ARAHY</name>
<dbReference type="GO" id="GO:0008832">
    <property type="term" value="F:dGTPase activity"/>
    <property type="evidence" value="ECO:0007669"/>
    <property type="project" value="TreeGrafter"/>
</dbReference>
<protein>
    <submittedName>
        <fullName evidence="1">Uncharacterized protein</fullName>
    </submittedName>
</protein>